<dbReference type="AlphaFoldDB" id="A0A4S5BSB5"/>
<evidence type="ECO:0000256" key="3">
    <source>
        <dbReference type="ARBA" id="ARBA00022448"/>
    </source>
</evidence>
<comment type="subcellular location">
    <subcellularLocation>
        <location evidence="1">Cell inner membrane</location>
        <topology evidence="1">Single-pass membrane protein</topology>
    </subcellularLocation>
</comment>
<keyword evidence="5" id="KW-0997">Cell inner membrane</keyword>
<evidence type="ECO:0000256" key="9">
    <source>
        <dbReference type="ARBA" id="ARBA00023136"/>
    </source>
</evidence>
<name>A0A4S5BSB5_9BURK</name>
<dbReference type="OrthoDB" id="8687363at2"/>
<dbReference type="Gene3D" id="3.30.1360.100">
    <property type="entry name" value="General secretion pathway protein M, EpsM"/>
    <property type="match status" value="1"/>
</dbReference>
<accession>A0A4S5BSB5</accession>
<dbReference type="SUPFAM" id="SSF103054">
    <property type="entry name" value="General secretion pathway protein M, EpsM"/>
    <property type="match status" value="1"/>
</dbReference>
<dbReference type="GO" id="GO:0015627">
    <property type="term" value="C:type II protein secretion system complex"/>
    <property type="evidence" value="ECO:0007669"/>
    <property type="project" value="InterPro"/>
</dbReference>
<evidence type="ECO:0000256" key="10">
    <source>
        <dbReference type="SAM" id="Phobius"/>
    </source>
</evidence>
<dbReference type="GO" id="GO:0015628">
    <property type="term" value="P:protein secretion by the type II secretion system"/>
    <property type="evidence" value="ECO:0007669"/>
    <property type="project" value="InterPro"/>
</dbReference>
<dbReference type="RefSeq" id="WP_136405496.1">
    <property type="nucleotide sequence ID" value="NZ_JARXRQ010000007.1"/>
</dbReference>
<feature type="transmembrane region" description="Helical" evidence="10">
    <location>
        <begin position="31"/>
        <end position="54"/>
    </location>
</feature>
<keyword evidence="9 10" id="KW-0472">Membrane</keyword>
<gene>
    <name evidence="11" type="ORF">E8K88_04735</name>
</gene>
<dbReference type="InterPro" id="IPR007690">
    <property type="entry name" value="T2SS_GspM"/>
</dbReference>
<evidence type="ECO:0000256" key="7">
    <source>
        <dbReference type="ARBA" id="ARBA00022927"/>
    </source>
</evidence>
<evidence type="ECO:0000313" key="12">
    <source>
        <dbReference type="Proteomes" id="UP000306236"/>
    </source>
</evidence>
<evidence type="ECO:0000256" key="2">
    <source>
        <dbReference type="ARBA" id="ARBA00010637"/>
    </source>
</evidence>
<dbReference type="Proteomes" id="UP000306236">
    <property type="component" value="Unassembled WGS sequence"/>
</dbReference>
<organism evidence="11 12">
    <name type="scientific">Lampropedia aestuarii</name>
    <dbReference type="NCBI Taxonomy" id="2562762"/>
    <lineage>
        <taxon>Bacteria</taxon>
        <taxon>Pseudomonadati</taxon>
        <taxon>Pseudomonadota</taxon>
        <taxon>Betaproteobacteria</taxon>
        <taxon>Burkholderiales</taxon>
        <taxon>Comamonadaceae</taxon>
        <taxon>Lampropedia</taxon>
    </lineage>
</organism>
<evidence type="ECO:0000256" key="4">
    <source>
        <dbReference type="ARBA" id="ARBA00022475"/>
    </source>
</evidence>
<evidence type="ECO:0000256" key="5">
    <source>
        <dbReference type="ARBA" id="ARBA00022519"/>
    </source>
</evidence>
<keyword evidence="4" id="KW-1003">Cell membrane</keyword>
<evidence type="ECO:0000256" key="1">
    <source>
        <dbReference type="ARBA" id="ARBA00004377"/>
    </source>
</evidence>
<evidence type="ECO:0000256" key="6">
    <source>
        <dbReference type="ARBA" id="ARBA00022692"/>
    </source>
</evidence>
<dbReference type="EMBL" id="SSWX01000004">
    <property type="protein sequence ID" value="THJ35299.1"/>
    <property type="molecule type" value="Genomic_DNA"/>
</dbReference>
<dbReference type="InterPro" id="IPR023229">
    <property type="entry name" value="T2SS_M_periplasmic_sf"/>
</dbReference>
<evidence type="ECO:0000256" key="8">
    <source>
        <dbReference type="ARBA" id="ARBA00022989"/>
    </source>
</evidence>
<sequence length="192" mass="20572">MNARHSPPSSWRAAQAQLSAKWQSLQKRERTLVAIATSVVLLAVVWLVAIAPAWRVYTSYASSSQALERQVQQMQAMRQYALQMQAELASSTAGGAASPTAMAKAIETSAQRLLDTKTPIPLVGDRVTVRFQNVAAPQLLQWLQQVRESTRAQAAQVQLSRAANGGTPAAGAANTALWSGQVVLALPIDAAR</sequence>
<comment type="similarity">
    <text evidence="2">Belongs to the GSP M family.</text>
</comment>
<dbReference type="GO" id="GO:0005886">
    <property type="term" value="C:plasma membrane"/>
    <property type="evidence" value="ECO:0007669"/>
    <property type="project" value="UniProtKB-SubCell"/>
</dbReference>
<evidence type="ECO:0000313" key="11">
    <source>
        <dbReference type="EMBL" id="THJ35299.1"/>
    </source>
</evidence>
<keyword evidence="3" id="KW-0813">Transport</keyword>
<keyword evidence="7" id="KW-0653">Protein transport</keyword>
<protein>
    <submittedName>
        <fullName evidence="11">Type II secretion system protein M</fullName>
    </submittedName>
</protein>
<comment type="caution">
    <text evidence="11">The sequence shown here is derived from an EMBL/GenBank/DDBJ whole genome shotgun (WGS) entry which is preliminary data.</text>
</comment>
<keyword evidence="8 10" id="KW-1133">Transmembrane helix</keyword>
<keyword evidence="6 10" id="KW-0812">Transmembrane</keyword>
<reference evidence="11 12" key="1">
    <citation type="submission" date="2019-04" db="EMBL/GenBank/DDBJ databases">
        <title>Lampropedia sp YIM MLB12 draf genome.</title>
        <authorList>
            <person name="Wang Y.-X."/>
        </authorList>
    </citation>
    <scope>NUCLEOTIDE SEQUENCE [LARGE SCALE GENOMIC DNA]</scope>
    <source>
        <strain evidence="11 12">YIM MLB12</strain>
    </source>
</reference>
<keyword evidence="12" id="KW-1185">Reference proteome</keyword>
<dbReference type="Pfam" id="PF04612">
    <property type="entry name" value="T2SSM"/>
    <property type="match status" value="1"/>
</dbReference>
<proteinExistence type="inferred from homology"/>